<sequence>MEIPLERIKLRAPIQNFHSKKRDRGGLILMLVNQMFDVNEPTPPTVVSEQKRFLMREAHLPEKPNTWKTVTLAGSQITCP</sequence>
<keyword evidence="2" id="KW-1185">Reference proteome</keyword>
<name>A0A8X6JMF8_NEPPI</name>
<protein>
    <submittedName>
        <fullName evidence="1">Uncharacterized protein</fullName>
    </submittedName>
</protein>
<dbReference type="EMBL" id="BMAW01044327">
    <property type="protein sequence ID" value="GFS43938.1"/>
    <property type="molecule type" value="Genomic_DNA"/>
</dbReference>
<accession>A0A8X6JMF8</accession>
<evidence type="ECO:0000313" key="2">
    <source>
        <dbReference type="Proteomes" id="UP000887013"/>
    </source>
</evidence>
<proteinExistence type="predicted"/>
<comment type="caution">
    <text evidence="1">The sequence shown here is derived from an EMBL/GenBank/DDBJ whole genome shotgun (WGS) entry which is preliminary data.</text>
</comment>
<organism evidence="1 2">
    <name type="scientific">Nephila pilipes</name>
    <name type="common">Giant wood spider</name>
    <name type="synonym">Nephila maculata</name>
    <dbReference type="NCBI Taxonomy" id="299642"/>
    <lineage>
        <taxon>Eukaryota</taxon>
        <taxon>Metazoa</taxon>
        <taxon>Ecdysozoa</taxon>
        <taxon>Arthropoda</taxon>
        <taxon>Chelicerata</taxon>
        <taxon>Arachnida</taxon>
        <taxon>Araneae</taxon>
        <taxon>Araneomorphae</taxon>
        <taxon>Entelegynae</taxon>
        <taxon>Araneoidea</taxon>
        <taxon>Nephilidae</taxon>
        <taxon>Nephila</taxon>
    </lineage>
</organism>
<dbReference type="AlphaFoldDB" id="A0A8X6JMF8"/>
<gene>
    <name evidence="1" type="ORF">NPIL_678231</name>
</gene>
<dbReference type="Proteomes" id="UP000887013">
    <property type="component" value="Unassembled WGS sequence"/>
</dbReference>
<evidence type="ECO:0000313" key="1">
    <source>
        <dbReference type="EMBL" id="GFS43938.1"/>
    </source>
</evidence>
<reference evidence="1" key="1">
    <citation type="submission" date="2020-08" db="EMBL/GenBank/DDBJ databases">
        <title>Multicomponent nature underlies the extraordinary mechanical properties of spider dragline silk.</title>
        <authorList>
            <person name="Kono N."/>
            <person name="Nakamura H."/>
            <person name="Mori M."/>
            <person name="Yoshida Y."/>
            <person name="Ohtoshi R."/>
            <person name="Malay A.D."/>
            <person name="Moran D.A.P."/>
            <person name="Tomita M."/>
            <person name="Numata K."/>
            <person name="Arakawa K."/>
        </authorList>
    </citation>
    <scope>NUCLEOTIDE SEQUENCE</scope>
</reference>